<dbReference type="SUPFAM" id="SSF54427">
    <property type="entry name" value="NTF2-like"/>
    <property type="match status" value="1"/>
</dbReference>
<evidence type="ECO:0000313" key="2">
    <source>
        <dbReference type="EMBL" id="KKL92973.1"/>
    </source>
</evidence>
<keyword evidence="1" id="KW-0812">Transmembrane</keyword>
<comment type="caution">
    <text evidence="2">The sequence shown here is derived from an EMBL/GenBank/DDBJ whole genome shotgun (WGS) entry which is preliminary data.</text>
</comment>
<organism evidence="2">
    <name type="scientific">marine sediment metagenome</name>
    <dbReference type="NCBI Taxonomy" id="412755"/>
    <lineage>
        <taxon>unclassified sequences</taxon>
        <taxon>metagenomes</taxon>
        <taxon>ecological metagenomes</taxon>
    </lineage>
</organism>
<dbReference type="AlphaFoldDB" id="A0A0F9G2S5"/>
<sequence length="143" mass="15518">MFSSCYTRPLLGLVGLLVSVLGVLVVLALLLFFRGDPPVAGPREVFAAHIAALADGDWALSDSYAHDDCDFGDQALLDDVLASGFDFEEKFEVDDVWINEDGTLAIMSLADVQIVTEDAERALPMLQLVDGRWLLICAASWAN</sequence>
<keyword evidence="1" id="KW-1133">Transmembrane helix</keyword>
<dbReference type="InterPro" id="IPR032710">
    <property type="entry name" value="NTF2-like_dom_sf"/>
</dbReference>
<evidence type="ECO:0000256" key="1">
    <source>
        <dbReference type="SAM" id="Phobius"/>
    </source>
</evidence>
<feature type="transmembrane region" description="Helical" evidence="1">
    <location>
        <begin position="12"/>
        <end position="33"/>
    </location>
</feature>
<name>A0A0F9G2S5_9ZZZZ</name>
<dbReference type="EMBL" id="LAZR01019319">
    <property type="protein sequence ID" value="KKL92973.1"/>
    <property type="molecule type" value="Genomic_DNA"/>
</dbReference>
<proteinExistence type="predicted"/>
<gene>
    <name evidence="2" type="ORF">LCGC14_1879320</name>
</gene>
<accession>A0A0F9G2S5</accession>
<protein>
    <recommendedName>
        <fullName evidence="3">DUF4878 domain-containing protein</fullName>
    </recommendedName>
</protein>
<evidence type="ECO:0008006" key="3">
    <source>
        <dbReference type="Google" id="ProtNLM"/>
    </source>
</evidence>
<keyword evidence="1" id="KW-0472">Membrane</keyword>
<reference evidence="2" key="1">
    <citation type="journal article" date="2015" name="Nature">
        <title>Complex archaea that bridge the gap between prokaryotes and eukaryotes.</title>
        <authorList>
            <person name="Spang A."/>
            <person name="Saw J.H."/>
            <person name="Jorgensen S.L."/>
            <person name="Zaremba-Niedzwiedzka K."/>
            <person name="Martijn J."/>
            <person name="Lind A.E."/>
            <person name="van Eijk R."/>
            <person name="Schleper C."/>
            <person name="Guy L."/>
            <person name="Ettema T.J."/>
        </authorList>
    </citation>
    <scope>NUCLEOTIDE SEQUENCE</scope>
</reference>